<comment type="caution">
    <text evidence="4">The sequence shown here is derived from an EMBL/GenBank/DDBJ whole genome shotgun (WGS) entry which is preliminary data.</text>
</comment>
<name>A0ABU4RTI8_9HYPH</name>
<dbReference type="CDD" id="cd03468">
    <property type="entry name" value="PolY_like"/>
    <property type="match status" value="1"/>
</dbReference>
<dbReference type="PANTHER" id="PTHR35369:SF2">
    <property type="entry name" value="BLR3025 PROTEIN"/>
    <property type="match status" value="1"/>
</dbReference>
<dbReference type="InterPro" id="IPR001126">
    <property type="entry name" value="UmuC"/>
</dbReference>
<dbReference type="InterPro" id="IPR050356">
    <property type="entry name" value="SulA_CellDiv_inhibitor"/>
</dbReference>
<organism evidence="4 5">
    <name type="scientific">Terrihabitans rhizophilus</name>
    <dbReference type="NCBI Taxonomy" id="3092662"/>
    <lineage>
        <taxon>Bacteria</taxon>
        <taxon>Pseudomonadati</taxon>
        <taxon>Pseudomonadota</taxon>
        <taxon>Alphaproteobacteria</taxon>
        <taxon>Hyphomicrobiales</taxon>
        <taxon>Terrihabitans</taxon>
    </lineage>
</organism>
<accession>A0ABU4RTI8</accession>
<keyword evidence="5" id="KW-1185">Reference proteome</keyword>
<proteinExistence type="predicted"/>
<evidence type="ECO:0000259" key="3">
    <source>
        <dbReference type="Pfam" id="PF00817"/>
    </source>
</evidence>
<evidence type="ECO:0000256" key="1">
    <source>
        <dbReference type="ARBA" id="ARBA00022763"/>
    </source>
</evidence>
<feature type="region of interest" description="Disordered" evidence="2">
    <location>
        <begin position="397"/>
        <end position="426"/>
    </location>
</feature>
<evidence type="ECO:0000313" key="4">
    <source>
        <dbReference type="EMBL" id="MDX6807399.1"/>
    </source>
</evidence>
<evidence type="ECO:0000256" key="2">
    <source>
        <dbReference type="SAM" id="MobiDB-lite"/>
    </source>
</evidence>
<gene>
    <name evidence="4" type="ORF">SCD90_15110</name>
</gene>
<reference evidence="4 5" key="1">
    <citation type="submission" date="2023-11" db="EMBL/GenBank/DDBJ databases">
        <authorList>
            <person name="Bao R."/>
        </authorList>
    </citation>
    <scope>NUCLEOTIDE SEQUENCE [LARGE SCALE GENOMIC DNA]</scope>
    <source>
        <strain evidence="4 5">PJ23</strain>
    </source>
</reference>
<dbReference type="Proteomes" id="UP001274321">
    <property type="component" value="Unassembled WGS sequence"/>
</dbReference>
<dbReference type="EMBL" id="JAXAFJ010000011">
    <property type="protein sequence ID" value="MDX6807399.1"/>
    <property type="molecule type" value="Genomic_DNA"/>
</dbReference>
<dbReference type="SUPFAM" id="SSF56672">
    <property type="entry name" value="DNA/RNA polymerases"/>
    <property type="match status" value="1"/>
</dbReference>
<feature type="domain" description="UmuC" evidence="3">
    <location>
        <begin position="37"/>
        <end position="159"/>
    </location>
</feature>
<dbReference type="Pfam" id="PF00817">
    <property type="entry name" value="IMS"/>
    <property type="match status" value="1"/>
</dbReference>
<protein>
    <submittedName>
        <fullName evidence="4">DNA polymerase Y family protein</fullName>
    </submittedName>
</protein>
<evidence type="ECO:0000313" key="5">
    <source>
        <dbReference type="Proteomes" id="UP001274321"/>
    </source>
</evidence>
<keyword evidence="1" id="KW-0227">DNA damage</keyword>
<dbReference type="PANTHER" id="PTHR35369">
    <property type="entry name" value="BLR3025 PROTEIN-RELATED"/>
    <property type="match status" value="1"/>
</dbReference>
<sequence>MSSLLSGSRRYLAVWFPLLPCDRVHRLRRRAGGTPDERPLVVLARVRGAQRIAHADRRALELGLRPGLTLADARARVPDLSIEDENPAADHALIERLAGWCERYTPMVGLSTPDGLNLDITGCAHLFGGEAALRNDLRVRLAQAGFSPRTALASTPDAAAALARYSPGGVVPSGGEAAAVRPLPLAALGLDAERITALARAGLKTIADLADRPRAPLAARFGADLLDRLVRTLGEVDSPISPRTPLPELAAERRFAEPIGRAEDVLGTLQQLAGDLASVLEARGEGGRIFEGAFFRADGAVRRIRVQTGQAMRGPDALARLFDERLDALADPIDPGFGFDMIRLSVLAAEVKAQSQTRLDGEEQTDERIAEAVDRLGARFNPAKVLRFVAHESHVPERAAHTPPYFSGPASEASWTGPQPDDPPLRPLRLFASPEPVEETLSEVPDGPPRRFRWRRVMHEVAHAEGPERIAPEWWKDEEGAATRDYFRVEDREGRRFWLYREGLYTAETGHPRWFVHGLFA</sequence>
<dbReference type="RefSeq" id="WP_319845523.1">
    <property type="nucleotide sequence ID" value="NZ_JAXAFJ010000011.1"/>
</dbReference>
<dbReference type="InterPro" id="IPR043502">
    <property type="entry name" value="DNA/RNA_pol_sf"/>
</dbReference>